<keyword evidence="3" id="KW-1185">Reference proteome</keyword>
<gene>
    <name evidence="2" type="ORF">SO694_00021445</name>
</gene>
<dbReference type="PANTHER" id="PTHR43539:SF23">
    <property type="entry name" value="FAD-DEPENDENT OXIDOREDUCTASE DOMAIN-CONTAINING PROTEIN 2"/>
    <property type="match status" value="1"/>
</dbReference>
<protein>
    <submittedName>
        <fullName evidence="2">N,N-dimethylaniline monooxygenase</fullName>
    </submittedName>
</protein>
<reference evidence="2 3" key="1">
    <citation type="submission" date="2024-03" db="EMBL/GenBank/DDBJ databases">
        <title>Aureococcus anophagefferens CCMP1851 and Kratosvirus quantuckense: Draft genome of a second virus-susceptible host strain in the model system.</title>
        <authorList>
            <person name="Chase E."/>
            <person name="Truchon A.R."/>
            <person name="Schepens W."/>
            <person name="Wilhelm S.W."/>
        </authorList>
    </citation>
    <scope>NUCLEOTIDE SEQUENCE [LARGE SCALE GENOMIC DNA]</scope>
    <source>
        <strain evidence="2 3">CCMP1851</strain>
    </source>
</reference>
<dbReference type="InterPro" id="IPR036188">
    <property type="entry name" value="FAD/NAD-bd_sf"/>
</dbReference>
<dbReference type="Proteomes" id="UP001363151">
    <property type="component" value="Unassembled WGS sequence"/>
</dbReference>
<dbReference type="PRINTS" id="PR00368">
    <property type="entry name" value="FADPNR"/>
</dbReference>
<evidence type="ECO:0000313" key="2">
    <source>
        <dbReference type="EMBL" id="KAK7238708.1"/>
    </source>
</evidence>
<accession>A0ABR1FUD4</accession>
<dbReference type="InterPro" id="IPR050982">
    <property type="entry name" value="Auxin_biosynth/cation_transpt"/>
</dbReference>
<evidence type="ECO:0000313" key="3">
    <source>
        <dbReference type="Proteomes" id="UP001363151"/>
    </source>
</evidence>
<dbReference type="Pfam" id="PF13738">
    <property type="entry name" value="Pyr_redox_3"/>
    <property type="match status" value="1"/>
</dbReference>
<dbReference type="EMBL" id="JBBJCI010000228">
    <property type="protein sequence ID" value="KAK7238708.1"/>
    <property type="molecule type" value="Genomic_DNA"/>
</dbReference>
<comment type="caution">
    <text evidence="2">The sequence shown here is derived from an EMBL/GenBank/DDBJ whole genome shotgun (WGS) entry which is preliminary data.</text>
</comment>
<sequence>MGQALSQTPTAKARRRLADGDAVEYLVVGAGPAGLQAAYFLKKFGLDHAVVDAADGPGSFFRKYPVGRQLISINKRHLPDLAPLDEAERADFALRHDWNSLLSDERAPLMRDFSEAYYPAADDLVRYLEAFETRHAPGQEKRAKFTTSKAPISAVFHSHALDVVYGAKALSVDRRAGGGFDVRIGARGAEVTIRAQIVLLTAQVDYGDFGSDPGAYAGLNVGVLGGGNSAFEVAGLLRDYAAQTYVIPRTDPEFAHESHYPGAARPGVVRSRHLGFLDQFYLKSMDALLPPKYANGVLPSEKAHHDHELAPRPQRAPPGGCSFYGLKSAGRAAGPFFDVVVNCTGFKSDLGFLAGVLPEVPDKYPPTTPFYESRDAAGLYFLGALMHGRDARRSSGGFVHGFRYLVRSALTKLRCDRHGARWPRTDIAVGDFGAAALRRASSASAPFQCFGVLCDLYAFSGDAVARFDDVPVAAAPEDVDAALAPDFYVRATFEYGRHWRGPNAVRHGSALTPVAVRRPLAFADRAALLAWLDDEAISRVYRVGADGADVLVNELVHPVFRFYDGAGALRDVLHVDEELAVFFLYRKHRASALFLDAVVDDLRRGRDDRALGHVLLEPGDGGLRVRVDAYE</sequence>
<dbReference type="PANTHER" id="PTHR43539">
    <property type="entry name" value="FLAVIN-BINDING MONOOXYGENASE-LIKE PROTEIN (AFU_ORTHOLOGUE AFUA_4G09220)"/>
    <property type="match status" value="1"/>
</dbReference>
<evidence type="ECO:0000256" key="1">
    <source>
        <dbReference type="ARBA" id="ARBA00023002"/>
    </source>
</evidence>
<proteinExistence type="predicted"/>
<keyword evidence="1" id="KW-0560">Oxidoreductase</keyword>
<dbReference type="PRINTS" id="PR00411">
    <property type="entry name" value="PNDRDTASEI"/>
</dbReference>
<dbReference type="GO" id="GO:0004497">
    <property type="term" value="F:monooxygenase activity"/>
    <property type="evidence" value="ECO:0007669"/>
    <property type="project" value="UniProtKB-KW"/>
</dbReference>
<dbReference type="Gene3D" id="3.50.50.60">
    <property type="entry name" value="FAD/NAD(P)-binding domain"/>
    <property type="match status" value="2"/>
</dbReference>
<organism evidence="2 3">
    <name type="scientific">Aureococcus anophagefferens</name>
    <name type="common">Harmful bloom alga</name>
    <dbReference type="NCBI Taxonomy" id="44056"/>
    <lineage>
        <taxon>Eukaryota</taxon>
        <taxon>Sar</taxon>
        <taxon>Stramenopiles</taxon>
        <taxon>Ochrophyta</taxon>
        <taxon>Pelagophyceae</taxon>
        <taxon>Pelagomonadales</taxon>
        <taxon>Pelagomonadaceae</taxon>
        <taxon>Aureococcus</taxon>
    </lineage>
</organism>
<dbReference type="SUPFAM" id="SSF51905">
    <property type="entry name" value="FAD/NAD(P)-binding domain"/>
    <property type="match status" value="1"/>
</dbReference>
<keyword evidence="2" id="KW-0503">Monooxygenase</keyword>
<name>A0ABR1FUD4_AURAN</name>